<comment type="caution">
    <text evidence="2">The sequence shown here is derived from an EMBL/GenBank/DDBJ whole genome shotgun (WGS) entry which is preliminary data.</text>
</comment>
<dbReference type="Gene3D" id="3.30.70.100">
    <property type="match status" value="1"/>
</dbReference>
<dbReference type="Pfam" id="PF07978">
    <property type="entry name" value="NIPSNAP"/>
    <property type="match status" value="1"/>
</dbReference>
<feature type="domain" description="NIPSNAP" evidence="1">
    <location>
        <begin position="10"/>
        <end position="100"/>
    </location>
</feature>
<dbReference type="RefSeq" id="WP_208244460.1">
    <property type="nucleotide sequence ID" value="NZ_JAGEPF010000016.1"/>
</dbReference>
<accession>A0ABS3RWG8</accession>
<dbReference type="Proteomes" id="UP000680206">
    <property type="component" value="Unassembled WGS sequence"/>
</dbReference>
<name>A0ABS3RWG8_9ACTN</name>
<dbReference type="InterPro" id="IPR011008">
    <property type="entry name" value="Dimeric_a/b-barrel"/>
</dbReference>
<evidence type="ECO:0000313" key="3">
    <source>
        <dbReference type="Proteomes" id="UP000680206"/>
    </source>
</evidence>
<evidence type="ECO:0000259" key="1">
    <source>
        <dbReference type="Pfam" id="PF07978"/>
    </source>
</evidence>
<dbReference type="SUPFAM" id="SSF54909">
    <property type="entry name" value="Dimeric alpha+beta barrel"/>
    <property type="match status" value="1"/>
</dbReference>
<keyword evidence="3" id="KW-1185">Reference proteome</keyword>
<dbReference type="InterPro" id="IPR012577">
    <property type="entry name" value="NIPSNAP"/>
</dbReference>
<evidence type="ECO:0000313" key="2">
    <source>
        <dbReference type="EMBL" id="MBO2461098.1"/>
    </source>
</evidence>
<sequence>MTAVLTCRIDYTIDPRKAGEFARYAAAWPPIIERCGGRLVGYFLPGDGANNQAMALLDFESLTEYEAFRGRLAADEDAKATKAEADANGCVLVESRTFLRRA</sequence>
<dbReference type="EMBL" id="JAGEPF010000016">
    <property type="protein sequence ID" value="MBO2461098.1"/>
    <property type="molecule type" value="Genomic_DNA"/>
</dbReference>
<gene>
    <name evidence="2" type="ORF">J4709_26295</name>
</gene>
<reference evidence="2 3" key="1">
    <citation type="submission" date="2021-03" db="EMBL/GenBank/DDBJ databases">
        <title>Actinomadura violae sp. nov., isolated from lichen in Thailand.</title>
        <authorList>
            <person name="Kanchanasin P."/>
            <person name="Saeng-In P."/>
            <person name="Phongsopitanun W."/>
            <person name="Yuki M."/>
            <person name="Kudo T."/>
            <person name="Ohkuma M."/>
            <person name="Tanasupawat S."/>
        </authorList>
    </citation>
    <scope>NUCLEOTIDE SEQUENCE [LARGE SCALE GENOMIC DNA]</scope>
    <source>
        <strain evidence="2 3">LCR2-06</strain>
    </source>
</reference>
<proteinExistence type="predicted"/>
<protein>
    <submittedName>
        <fullName evidence="2">NIPSNAP family protein</fullName>
    </submittedName>
</protein>
<organism evidence="2 3">
    <name type="scientific">Actinomadura violacea</name>
    <dbReference type="NCBI Taxonomy" id="2819934"/>
    <lineage>
        <taxon>Bacteria</taxon>
        <taxon>Bacillati</taxon>
        <taxon>Actinomycetota</taxon>
        <taxon>Actinomycetes</taxon>
        <taxon>Streptosporangiales</taxon>
        <taxon>Thermomonosporaceae</taxon>
        <taxon>Actinomadura</taxon>
    </lineage>
</organism>